<dbReference type="Gene3D" id="3.40.630.30">
    <property type="match status" value="1"/>
</dbReference>
<keyword evidence="2" id="KW-0808">Transferase</keyword>
<dbReference type="Proteomes" id="UP000095395">
    <property type="component" value="Unassembled WGS sequence"/>
</dbReference>
<evidence type="ECO:0000313" key="4">
    <source>
        <dbReference type="Proteomes" id="UP000095395"/>
    </source>
</evidence>
<dbReference type="EMBL" id="CYYR01000018">
    <property type="protein sequence ID" value="CUO22231.1"/>
    <property type="molecule type" value="Genomic_DNA"/>
</dbReference>
<dbReference type="AlphaFoldDB" id="A0A174D9C5"/>
<accession>A0A174D9C5</accession>
<dbReference type="EMBL" id="QRUN01000011">
    <property type="protein sequence ID" value="RGR68097.1"/>
    <property type="molecule type" value="Genomic_DNA"/>
</dbReference>
<dbReference type="InterPro" id="IPR036527">
    <property type="entry name" value="SCP2_sterol-bd_dom_sf"/>
</dbReference>
<dbReference type="RefSeq" id="WP_021922077.1">
    <property type="nucleotide sequence ID" value="NZ_CAKZTK010000031.1"/>
</dbReference>
<gene>
    <name evidence="3" type="ORF">DWY29_09370</name>
    <name evidence="2" type="ORF">ERS852392_02521</name>
    <name evidence="1" type="ORF">ERS852444_00534</name>
</gene>
<reference evidence="4 5" key="1">
    <citation type="submission" date="2015-09" db="EMBL/GenBank/DDBJ databases">
        <authorList>
            <consortium name="Pathogen Informatics"/>
        </authorList>
    </citation>
    <scope>NUCLEOTIDE SEQUENCE [LARGE SCALE GENOMIC DNA]</scope>
    <source>
        <strain evidence="2 4">2789STDY5608835</strain>
        <strain evidence="1 5">2789STDY5608887</strain>
    </source>
</reference>
<dbReference type="InterPro" id="IPR016181">
    <property type="entry name" value="Acyl_CoA_acyltransferase"/>
</dbReference>
<reference evidence="3 6" key="2">
    <citation type="submission" date="2018-08" db="EMBL/GenBank/DDBJ databases">
        <title>A genome reference for cultivated species of the human gut microbiota.</title>
        <authorList>
            <person name="Zou Y."/>
            <person name="Xue W."/>
            <person name="Luo G."/>
        </authorList>
    </citation>
    <scope>NUCLEOTIDE SEQUENCE [LARGE SCALE GENOMIC DNA]</scope>
    <source>
        <strain evidence="3 6">AF24-4</strain>
    </source>
</reference>
<dbReference type="GO" id="GO:0030649">
    <property type="term" value="P:aminoglycoside antibiotic catabolic process"/>
    <property type="evidence" value="ECO:0007669"/>
    <property type="project" value="TreeGrafter"/>
</dbReference>
<evidence type="ECO:0000313" key="6">
    <source>
        <dbReference type="Proteomes" id="UP000285820"/>
    </source>
</evidence>
<evidence type="ECO:0000313" key="1">
    <source>
        <dbReference type="EMBL" id="CUM80120.1"/>
    </source>
</evidence>
<protein>
    <submittedName>
        <fullName evidence="2">Predicted acetyltransferase involved in intracellular survival and related acetyltransferases</fullName>
    </submittedName>
</protein>
<dbReference type="Proteomes" id="UP000095453">
    <property type="component" value="Unassembled WGS sequence"/>
</dbReference>
<evidence type="ECO:0000313" key="2">
    <source>
        <dbReference type="EMBL" id="CUO22231.1"/>
    </source>
</evidence>
<evidence type="ECO:0000313" key="5">
    <source>
        <dbReference type="Proteomes" id="UP000095453"/>
    </source>
</evidence>
<dbReference type="InterPro" id="IPR051554">
    <property type="entry name" value="Acetyltransferase_Eis"/>
</dbReference>
<dbReference type="EMBL" id="CYXX01000003">
    <property type="protein sequence ID" value="CUM80120.1"/>
    <property type="molecule type" value="Genomic_DNA"/>
</dbReference>
<organism evidence="2 4">
    <name type="scientific">Roseburia inulinivorans</name>
    <dbReference type="NCBI Taxonomy" id="360807"/>
    <lineage>
        <taxon>Bacteria</taxon>
        <taxon>Bacillati</taxon>
        <taxon>Bacillota</taxon>
        <taxon>Clostridia</taxon>
        <taxon>Lachnospirales</taxon>
        <taxon>Lachnospiraceae</taxon>
        <taxon>Roseburia</taxon>
    </lineage>
</organism>
<dbReference type="SUPFAM" id="SSF55729">
    <property type="entry name" value="Acyl-CoA N-acyltransferases (Nat)"/>
    <property type="match status" value="1"/>
</dbReference>
<evidence type="ECO:0000313" key="3">
    <source>
        <dbReference type="EMBL" id="RGR68097.1"/>
    </source>
</evidence>
<dbReference type="PANTHER" id="PTHR37817:SF1">
    <property type="entry name" value="N-ACETYLTRANSFERASE EIS"/>
    <property type="match status" value="1"/>
</dbReference>
<dbReference type="Proteomes" id="UP000285820">
    <property type="component" value="Unassembled WGS sequence"/>
</dbReference>
<dbReference type="Gene3D" id="3.30.1050.10">
    <property type="entry name" value="SCP2 sterol-binding domain"/>
    <property type="match status" value="1"/>
</dbReference>
<sequence>MLYYRKFGFEIGCFGKQCQYLLSMIPSFDMKDGYFVLVDESNRKQVLSDVKQLYGAWEVKYNGMIHNEGYEYAFVTESNPYKDQEFTYLYYRGSGKPSAYFTIHKEMRNEGQIVVCTRLVYAGKEGLQGFLALVKTMESDHVQVIFTIPACKTMECLVKEWSMGAFSENQIPLGMVRVVNVERVLKKAAYRGNGQVILGITNSVLPQNNGSYWIRFTNGTLTAIERMPQDQVP</sequence>
<dbReference type="GO" id="GO:0034069">
    <property type="term" value="F:aminoglycoside N-acetyltransferase activity"/>
    <property type="evidence" value="ECO:0007669"/>
    <property type="project" value="TreeGrafter"/>
</dbReference>
<name>A0A174D9C5_9FIRM</name>
<proteinExistence type="predicted"/>
<dbReference type="PANTHER" id="PTHR37817">
    <property type="entry name" value="N-ACETYLTRANSFERASE EIS"/>
    <property type="match status" value="1"/>
</dbReference>